<keyword evidence="1" id="KW-0732">Signal</keyword>
<comment type="caution">
    <text evidence="3">The sequence shown here is derived from an EMBL/GenBank/DDBJ whole genome shotgun (WGS) entry which is preliminary data.</text>
</comment>
<reference evidence="3 4" key="1">
    <citation type="submission" date="2022-11" db="EMBL/GenBank/DDBJ databases">
        <title>The characterization of three novel Bacteroidetes species and genomic analysis of their roles in tidal elemental geochemical cycles.</title>
        <authorList>
            <person name="Ma K.-J."/>
        </authorList>
    </citation>
    <scope>NUCLEOTIDE SEQUENCE [LARGE SCALE GENOMIC DNA]</scope>
    <source>
        <strain evidence="3 4">M82</strain>
    </source>
</reference>
<sequence length="161" mass="17475">MKNKLLYYQKLLLLCLLLCCLGTSCGEDDEGDIGLDKEIEFNGIALLGSNERPAVTTAGAGEMDAVYDDVNNTLRYTITWQLGNPDDATTAMHFHGPADVNSSAPPVVTIEGFDTDDNGNLSGTTRKLTQEEEDDLKAGLWYLNIHSTSHPAGELRGNLVQ</sequence>
<evidence type="ECO:0000313" key="4">
    <source>
        <dbReference type="Proteomes" id="UP001207228"/>
    </source>
</evidence>
<feature type="chain" id="PRO_5046746883" evidence="1">
    <location>
        <begin position="27"/>
        <end position="161"/>
    </location>
</feature>
<name>A0ABT3R9Z8_9BACT</name>
<dbReference type="PROSITE" id="PS51257">
    <property type="entry name" value="PROKAR_LIPOPROTEIN"/>
    <property type="match status" value="1"/>
</dbReference>
<dbReference type="PROSITE" id="PS50933">
    <property type="entry name" value="CHRD"/>
    <property type="match status" value="1"/>
</dbReference>
<dbReference type="SMART" id="SM00754">
    <property type="entry name" value="CHRD"/>
    <property type="match status" value="1"/>
</dbReference>
<dbReference type="EMBL" id="JAPFQO010000001">
    <property type="protein sequence ID" value="MCX2738331.1"/>
    <property type="molecule type" value="Genomic_DNA"/>
</dbReference>
<dbReference type="InterPro" id="IPR010895">
    <property type="entry name" value="CHRD"/>
</dbReference>
<protein>
    <submittedName>
        <fullName evidence="3">CHRD domain-containing protein</fullName>
    </submittedName>
</protein>
<evidence type="ECO:0000256" key="1">
    <source>
        <dbReference type="SAM" id="SignalP"/>
    </source>
</evidence>
<dbReference type="RefSeq" id="WP_266050406.1">
    <property type="nucleotide sequence ID" value="NZ_JAPFQO010000001.1"/>
</dbReference>
<accession>A0ABT3R9Z8</accession>
<organism evidence="3 4">
    <name type="scientific">Pontibacter anaerobius</name>
    <dbReference type="NCBI Taxonomy" id="2993940"/>
    <lineage>
        <taxon>Bacteria</taxon>
        <taxon>Pseudomonadati</taxon>
        <taxon>Bacteroidota</taxon>
        <taxon>Cytophagia</taxon>
        <taxon>Cytophagales</taxon>
        <taxon>Hymenobacteraceae</taxon>
        <taxon>Pontibacter</taxon>
    </lineage>
</organism>
<dbReference type="Proteomes" id="UP001207228">
    <property type="component" value="Unassembled WGS sequence"/>
</dbReference>
<dbReference type="Pfam" id="PF07452">
    <property type="entry name" value="CHRD"/>
    <property type="match status" value="1"/>
</dbReference>
<evidence type="ECO:0000313" key="3">
    <source>
        <dbReference type="EMBL" id="MCX2738331.1"/>
    </source>
</evidence>
<evidence type="ECO:0000259" key="2">
    <source>
        <dbReference type="PROSITE" id="PS50933"/>
    </source>
</evidence>
<feature type="domain" description="CHRD" evidence="2">
    <location>
        <begin position="38"/>
        <end position="161"/>
    </location>
</feature>
<proteinExistence type="predicted"/>
<feature type="signal peptide" evidence="1">
    <location>
        <begin position="1"/>
        <end position="26"/>
    </location>
</feature>
<gene>
    <name evidence="3" type="ORF">OO017_00085</name>
</gene>
<keyword evidence="4" id="KW-1185">Reference proteome</keyword>